<proteinExistence type="predicted"/>
<name>A0AB39NE86_9ACTN</name>
<gene>
    <name evidence="1" type="ORF">AB5J55_03780</name>
</gene>
<evidence type="ECO:0008006" key="2">
    <source>
        <dbReference type="Google" id="ProtNLM"/>
    </source>
</evidence>
<dbReference type="AlphaFoldDB" id="A0AB39NE86"/>
<dbReference type="RefSeq" id="WP_369276487.1">
    <property type="nucleotide sequence ID" value="NZ_CP163432.1"/>
</dbReference>
<accession>A0AB39NE86</accession>
<organism evidence="1">
    <name type="scientific">Streptomyces sp. R11</name>
    <dbReference type="NCBI Taxonomy" id="3238625"/>
    <lineage>
        <taxon>Bacteria</taxon>
        <taxon>Bacillati</taxon>
        <taxon>Actinomycetota</taxon>
        <taxon>Actinomycetes</taxon>
        <taxon>Kitasatosporales</taxon>
        <taxon>Streptomycetaceae</taxon>
        <taxon>Streptomyces</taxon>
    </lineage>
</organism>
<sequence length="87" mass="9954">MRKGAWSRPGRRCWAGKRTVGAIWTSRDGRTWSELAADNDLASSTATIELRHVLRHDDTVIAVGKEEAYGDTEPYHEEYTRIWIPKP</sequence>
<protein>
    <recommendedName>
        <fullName evidence="2">F5/8 type C domain-containing protein</fullName>
    </recommendedName>
</protein>
<evidence type="ECO:0000313" key="1">
    <source>
        <dbReference type="EMBL" id="XDQ16592.1"/>
    </source>
</evidence>
<dbReference type="EMBL" id="CP163432">
    <property type="protein sequence ID" value="XDQ16592.1"/>
    <property type="molecule type" value="Genomic_DNA"/>
</dbReference>
<reference evidence="1" key="1">
    <citation type="submission" date="2024-07" db="EMBL/GenBank/DDBJ databases">
        <authorList>
            <person name="Yu S.T."/>
        </authorList>
    </citation>
    <scope>NUCLEOTIDE SEQUENCE</scope>
    <source>
        <strain evidence="1">R11</strain>
    </source>
</reference>